<evidence type="ECO:0000313" key="2">
    <source>
        <dbReference type="EMBL" id="SEW52870.1"/>
    </source>
</evidence>
<dbReference type="AlphaFoldDB" id="A0A1I0S9M0"/>
<evidence type="ECO:0000313" key="3">
    <source>
        <dbReference type="Proteomes" id="UP000199310"/>
    </source>
</evidence>
<protein>
    <submittedName>
        <fullName evidence="2">Uncharacterized protein</fullName>
    </submittedName>
</protein>
<organism evidence="2 3">
    <name type="scientific">Chitinophaga arvensicola</name>
    <dbReference type="NCBI Taxonomy" id="29529"/>
    <lineage>
        <taxon>Bacteria</taxon>
        <taxon>Pseudomonadati</taxon>
        <taxon>Bacteroidota</taxon>
        <taxon>Chitinophagia</taxon>
        <taxon>Chitinophagales</taxon>
        <taxon>Chitinophagaceae</taxon>
        <taxon>Chitinophaga</taxon>
    </lineage>
</organism>
<keyword evidence="3" id="KW-1185">Reference proteome</keyword>
<proteinExistence type="predicted"/>
<evidence type="ECO:0000256" key="1">
    <source>
        <dbReference type="SAM" id="Phobius"/>
    </source>
</evidence>
<feature type="transmembrane region" description="Helical" evidence="1">
    <location>
        <begin position="38"/>
        <end position="57"/>
    </location>
</feature>
<feature type="transmembrane region" description="Helical" evidence="1">
    <location>
        <begin position="12"/>
        <end position="32"/>
    </location>
</feature>
<dbReference type="EMBL" id="FOJG01000002">
    <property type="protein sequence ID" value="SEW52870.1"/>
    <property type="molecule type" value="Genomic_DNA"/>
</dbReference>
<keyword evidence="1" id="KW-0812">Transmembrane</keyword>
<keyword evidence="1" id="KW-1133">Transmembrane helix</keyword>
<sequence>MRKNTNTTLHVWGKPLLVALLSITGLITALVGDGYWDAFSWLALGIPLVMMAGHYFYPKKTE</sequence>
<dbReference type="STRING" id="29529.SAMN04488122_5196"/>
<accession>A0A1I0S9M0</accession>
<reference evidence="3" key="1">
    <citation type="submission" date="2016-10" db="EMBL/GenBank/DDBJ databases">
        <authorList>
            <person name="Varghese N."/>
            <person name="Submissions S."/>
        </authorList>
    </citation>
    <scope>NUCLEOTIDE SEQUENCE [LARGE SCALE GENOMIC DNA]</scope>
    <source>
        <strain evidence="3">DSM 3695</strain>
    </source>
</reference>
<gene>
    <name evidence="2" type="ORF">SAMN04488122_5196</name>
</gene>
<dbReference type="RefSeq" id="WP_089899860.1">
    <property type="nucleotide sequence ID" value="NZ_FOJG01000002.1"/>
</dbReference>
<dbReference type="Proteomes" id="UP000199310">
    <property type="component" value="Unassembled WGS sequence"/>
</dbReference>
<keyword evidence="1" id="KW-0472">Membrane</keyword>
<dbReference type="OrthoDB" id="680847at2"/>
<name>A0A1I0S9M0_9BACT</name>